<dbReference type="STRING" id="1122188.SAMN02745674_00951"/>
<evidence type="ECO:0000313" key="5">
    <source>
        <dbReference type="Proteomes" id="UP000190061"/>
    </source>
</evidence>
<dbReference type="OrthoDB" id="9784774at2"/>
<dbReference type="SUPFAM" id="SSF54197">
    <property type="entry name" value="HIT-like"/>
    <property type="match status" value="1"/>
</dbReference>
<feature type="active site" description="Tele-AMP-histidine intermediate" evidence="1">
    <location>
        <position position="105"/>
    </location>
</feature>
<dbReference type="GO" id="GO:0016787">
    <property type="term" value="F:hydrolase activity"/>
    <property type="evidence" value="ECO:0007669"/>
    <property type="project" value="UniProtKB-KW"/>
</dbReference>
<dbReference type="PROSITE" id="PS00892">
    <property type="entry name" value="HIT_1"/>
    <property type="match status" value="1"/>
</dbReference>
<dbReference type="PROSITE" id="PS51084">
    <property type="entry name" value="HIT_2"/>
    <property type="match status" value="1"/>
</dbReference>
<dbReference type="InterPro" id="IPR001310">
    <property type="entry name" value="Histidine_triad_HIT"/>
</dbReference>
<proteinExistence type="predicted"/>
<evidence type="ECO:0000256" key="1">
    <source>
        <dbReference type="PIRSR" id="PIRSR601310-1"/>
    </source>
</evidence>
<name>A0A1T4NX16_9GAMM</name>
<organism evidence="4 5">
    <name type="scientific">Lysobacter spongiicola DSM 21749</name>
    <dbReference type="NCBI Taxonomy" id="1122188"/>
    <lineage>
        <taxon>Bacteria</taxon>
        <taxon>Pseudomonadati</taxon>
        <taxon>Pseudomonadota</taxon>
        <taxon>Gammaproteobacteria</taxon>
        <taxon>Lysobacterales</taxon>
        <taxon>Lysobacteraceae</taxon>
        <taxon>Novilysobacter</taxon>
    </lineage>
</organism>
<dbReference type="InterPro" id="IPR036265">
    <property type="entry name" value="HIT-like_sf"/>
</dbReference>
<reference evidence="4 5" key="1">
    <citation type="submission" date="2017-02" db="EMBL/GenBank/DDBJ databases">
        <authorList>
            <person name="Peterson S.W."/>
        </authorList>
    </citation>
    <scope>NUCLEOTIDE SEQUENCE [LARGE SCALE GENOMIC DNA]</scope>
    <source>
        <strain evidence="4 5">DSM 21749</strain>
    </source>
</reference>
<dbReference type="EMBL" id="FUXP01000002">
    <property type="protein sequence ID" value="SJZ83755.1"/>
    <property type="molecule type" value="Genomic_DNA"/>
</dbReference>
<dbReference type="Proteomes" id="UP000190061">
    <property type="component" value="Unassembled WGS sequence"/>
</dbReference>
<dbReference type="Gene3D" id="3.30.428.10">
    <property type="entry name" value="HIT-like"/>
    <property type="match status" value="1"/>
</dbReference>
<sequence length="121" mass="13064">MSDNATDDTIFGKIIRREIPADIVYEDDDLIAFRDISPQAPVHVLFVPKTPIATLDALSPDQASLVGRLVHAAAAYARREGLAEDGYRVVMNCNGHGGQTVFQIHLHLLAGAQLGRFGTPA</sequence>
<protein>
    <submittedName>
        <fullName evidence="4">Diadenosine tetraphosphate (Ap4A) hydrolase</fullName>
    </submittedName>
</protein>
<feature type="domain" description="HIT" evidence="3">
    <location>
        <begin position="10"/>
        <end position="121"/>
    </location>
</feature>
<gene>
    <name evidence="4" type="ORF">SAMN02745674_00951</name>
</gene>
<evidence type="ECO:0000259" key="3">
    <source>
        <dbReference type="PROSITE" id="PS51084"/>
    </source>
</evidence>
<dbReference type="InterPro" id="IPR019808">
    <property type="entry name" value="Histidine_triad_CS"/>
</dbReference>
<dbReference type="RefSeq" id="WP_078757571.1">
    <property type="nucleotide sequence ID" value="NZ_FUXP01000002.1"/>
</dbReference>
<keyword evidence="4" id="KW-0378">Hydrolase</keyword>
<comment type="caution">
    <text evidence="2">Lacks conserved residue(s) required for the propagation of feature annotation.</text>
</comment>
<dbReference type="PRINTS" id="PR00332">
    <property type="entry name" value="HISTRIAD"/>
</dbReference>
<dbReference type="CDD" id="cd01276">
    <property type="entry name" value="PKCI_related"/>
    <property type="match status" value="1"/>
</dbReference>
<evidence type="ECO:0000313" key="4">
    <source>
        <dbReference type="EMBL" id="SJZ83755.1"/>
    </source>
</evidence>
<accession>A0A1T4NX16</accession>
<keyword evidence="5" id="KW-1185">Reference proteome</keyword>
<dbReference type="PANTHER" id="PTHR23089">
    <property type="entry name" value="HISTIDINE TRIAD HIT PROTEIN"/>
    <property type="match status" value="1"/>
</dbReference>
<dbReference type="InterPro" id="IPR011146">
    <property type="entry name" value="HIT-like"/>
</dbReference>
<evidence type="ECO:0000256" key="2">
    <source>
        <dbReference type="PROSITE-ProRule" id="PRU00464"/>
    </source>
</evidence>
<dbReference type="AlphaFoldDB" id="A0A1T4NX16"/>
<dbReference type="Pfam" id="PF01230">
    <property type="entry name" value="HIT"/>
    <property type="match status" value="1"/>
</dbReference>